<dbReference type="AlphaFoldDB" id="A0AAD5QZ74"/>
<comment type="caution">
    <text evidence="1">The sequence shown here is derived from an EMBL/GenBank/DDBJ whole genome shotgun (WGS) entry which is preliminary data.</text>
</comment>
<name>A0AAD5QZ74_PARTN</name>
<reference evidence="1" key="1">
    <citation type="submission" date="2021-06" db="EMBL/GenBank/DDBJ databases">
        <title>Parelaphostrongylus tenuis whole genome reference sequence.</title>
        <authorList>
            <person name="Garwood T.J."/>
            <person name="Larsen P.A."/>
            <person name="Fountain-Jones N.M."/>
            <person name="Garbe J.R."/>
            <person name="Macchietto M.G."/>
            <person name="Kania S.A."/>
            <person name="Gerhold R.W."/>
            <person name="Richards J.E."/>
            <person name="Wolf T.M."/>
        </authorList>
    </citation>
    <scope>NUCLEOTIDE SEQUENCE</scope>
    <source>
        <strain evidence="1">MNPRO001-30</strain>
        <tissue evidence="1">Meninges</tissue>
    </source>
</reference>
<accession>A0AAD5QZ74</accession>
<keyword evidence="2" id="KW-1185">Reference proteome</keyword>
<organism evidence="1 2">
    <name type="scientific">Parelaphostrongylus tenuis</name>
    <name type="common">Meningeal worm</name>
    <dbReference type="NCBI Taxonomy" id="148309"/>
    <lineage>
        <taxon>Eukaryota</taxon>
        <taxon>Metazoa</taxon>
        <taxon>Ecdysozoa</taxon>
        <taxon>Nematoda</taxon>
        <taxon>Chromadorea</taxon>
        <taxon>Rhabditida</taxon>
        <taxon>Rhabditina</taxon>
        <taxon>Rhabditomorpha</taxon>
        <taxon>Strongyloidea</taxon>
        <taxon>Metastrongylidae</taxon>
        <taxon>Parelaphostrongylus</taxon>
    </lineage>
</organism>
<evidence type="ECO:0000313" key="2">
    <source>
        <dbReference type="Proteomes" id="UP001196413"/>
    </source>
</evidence>
<proteinExistence type="predicted"/>
<gene>
    <name evidence="1" type="ORF">KIN20_027346</name>
</gene>
<evidence type="ECO:0000313" key="1">
    <source>
        <dbReference type="EMBL" id="KAJ1366628.1"/>
    </source>
</evidence>
<sequence>MVVLFNEERRQYVRLLQYHVEAVFLHFLAYSLAISSKDDFLLADLMRFELRTSESPFLFIGLILNKCHDCIQEIPELVGSHFGNNRSESRAVTLQANAVLQGSLSTAKNMVAKPITKVSLLAQSF</sequence>
<dbReference type="Proteomes" id="UP001196413">
    <property type="component" value="Unassembled WGS sequence"/>
</dbReference>
<dbReference type="EMBL" id="JAHQIW010005605">
    <property type="protein sequence ID" value="KAJ1366628.1"/>
    <property type="molecule type" value="Genomic_DNA"/>
</dbReference>
<protein>
    <submittedName>
        <fullName evidence="1">Uncharacterized protein</fullName>
    </submittedName>
</protein>